<comment type="caution">
    <text evidence="1">The sequence shown here is derived from an EMBL/GenBank/DDBJ whole genome shotgun (WGS) entry which is preliminary data.</text>
</comment>
<dbReference type="AlphaFoldDB" id="A0AAN9YA34"/>
<sequence length="93" mass="10574">MWYSNIEDFQKYIEPVIDNNTVTNMTVQLGGTAFLHCRVRNLGERTFLLSVLSTAKSTVLLDARRRARNKKRKRYSGACWCSIKKGSNSEGGD</sequence>
<dbReference type="EMBL" id="JBBCAQ010000003">
    <property type="protein sequence ID" value="KAK7604791.1"/>
    <property type="molecule type" value="Genomic_DNA"/>
</dbReference>
<organism evidence="1 2">
    <name type="scientific">Parthenolecanium corni</name>
    <dbReference type="NCBI Taxonomy" id="536013"/>
    <lineage>
        <taxon>Eukaryota</taxon>
        <taxon>Metazoa</taxon>
        <taxon>Ecdysozoa</taxon>
        <taxon>Arthropoda</taxon>
        <taxon>Hexapoda</taxon>
        <taxon>Insecta</taxon>
        <taxon>Pterygota</taxon>
        <taxon>Neoptera</taxon>
        <taxon>Paraneoptera</taxon>
        <taxon>Hemiptera</taxon>
        <taxon>Sternorrhyncha</taxon>
        <taxon>Coccoidea</taxon>
        <taxon>Coccidae</taxon>
        <taxon>Parthenolecanium</taxon>
    </lineage>
</organism>
<gene>
    <name evidence="1" type="ORF">V9T40_005977</name>
</gene>
<accession>A0AAN9YA34</accession>
<dbReference type="Proteomes" id="UP001367676">
    <property type="component" value="Unassembled WGS sequence"/>
</dbReference>
<dbReference type="Gene3D" id="2.60.40.10">
    <property type="entry name" value="Immunoglobulins"/>
    <property type="match status" value="1"/>
</dbReference>
<protein>
    <submittedName>
        <fullName evidence="1">Uncharacterized protein</fullName>
    </submittedName>
</protein>
<dbReference type="InterPro" id="IPR013783">
    <property type="entry name" value="Ig-like_fold"/>
</dbReference>
<evidence type="ECO:0000313" key="2">
    <source>
        <dbReference type="Proteomes" id="UP001367676"/>
    </source>
</evidence>
<reference evidence="1 2" key="1">
    <citation type="submission" date="2024-03" db="EMBL/GenBank/DDBJ databases">
        <title>Adaptation during the transition from Ophiocordyceps entomopathogen to insect associate is accompanied by gene loss and intensified selection.</title>
        <authorList>
            <person name="Ward C.M."/>
            <person name="Onetto C.A."/>
            <person name="Borneman A.R."/>
        </authorList>
    </citation>
    <scope>NUCLEOTIDE SEQUENCE [LARGE SCALE GENOMIC DNA]</scope>
    <source>
        <strain evidence="1">AWRI1</strain>
        <tissue evidence="1">Single Adult Female</tissue>
    </source>
</reference>
<keyword evidence="2" id="KW-1185">Reference proteome</keyword>
<evidence type="ECO:0000313" key="1">
    <source>
        <dbReference type="EMBL" id="KAK7604791.1"/>
    </source>
</evidence>
<name>A0AAN9YA34_9HEMI</name>
<proteinExistence type="predicted"/>